<dbReference type="Pfam" id="PF18646">
    <property type="entry name" value="DUF5632"/>
    <property type="match status" value="1"/>
</dbReference>
<feature type="domain" description="DUF5632" evidence="3">
    <location>
        <begin position="173"/>
        <end position="252"/>
    </location>
</feature>
<feature type="region of interest" description="Disordered" evidence="1">
    <location>
        <begin position="112"/>
        <end position="135"/>
    </location>
</feature>
<feature type="domain" description="DUF5631" evidence="2">
    <location>
        <begin position="278"/>
        <end position="371"/>
    </location>
</feature>
<dbReference type="InterPro" id="IPR040833">
    <property type="entry name" value="DUF5631"/>
</dbReference>
<evidence type="ECO:0000259" key="2">
    <source>
        <dbReference type="Pfam" id="PF18645"/>
    </source>
</evidence>
<evidence type="ECO:0000256" key="1">
    <source>
        <dbReference type="SAM" id="MobiDB-lite"/>
    </source>
</evidence>
<feature type="compositionally biased region" description="Low complexity" evidence="1">
    <location>
        <begin position="155"/>
        <end position="171"/>
    </location>
</feature>
<evidence type="ECO:0000313" key="5">
    <source>
        <dbReference type="EMBL" id="QPI38071.1"/>
    </source>
</evidence>
<sequence length="383" mass="41646">MAIFGRRAARQRLRKATQESLAIPTFSAPPDCTPWVIGGLWPPELSAEDREMASHAELLRNDLHRIASNANEELKSVRRAAIADSARRAAEARVIDEARAMAVRRVESTLRQLREKHHEHPASGEPRPRGEWHSPASDLETTLVLPPIKVDEPEVVSPSPVAPPVSDVAPPEGEDQRLRRLLGFVVRQEPRLSWAVGETADGVTVLVTDLAHGWIPPGIAVPDAVRVLEPGRRAGRTIEVLGPATRTATYTPGDPVGATGDLGVTASSTRPLELPAVADLGAKLSAATQESDELPRIVHRLAKAAATRTAAATAEIDLLRVHLETARYQLIAQYPAVNYTQLLNCMLLAATEGSVIGDQITANYHFAWFQKLNTLPADQWPRT</sequence>
<gene>
    <name evidence="5" type="ORF">I2456_00285</name>
    <name evidence="4" type="ORF">MKUB_30730</name>
</gene>
<reference evidence="4 6" key="1">
    <citation type="journal article" date="2019" name="Emerg. Microbes Infect.">
        <title>Comprehensive subspecies identification of 175 nontuberculous mycobacteria species based on 7547 genomic profiles.</title>
        <authorList>
            <person name="Matsumoto Y."/>
            <person name="Kinjo T."/>
            <person name="Motooka D."/>
            <person name="Nabeya D."/>
            <person name="Jung N."/>
            <person name="Uechi K."/>
            <person name="Horii T."/>
            <person name="Iida T."/>
            <person name="Fujita J."/>
            <person name="Nakamura S."/>
        </authorList>
    </citation>
    <scope>NUCLEOTIDE SEQUENCE [LARGE SCALE GENOMIC DNA]</scope>
    <source>
        <strain evidence="4 6">JCM 13573</strain>
    </source>
</reference>
<dbReference type="Pfam" id="PF18645">
    <property type="entry name" value="DUF5631"/>
    <property type="match status" value="1"/>
</dbReference>
<dbReference type="AlphaFoldDB" id="A0AAX1JA25"/>
<dbReference type="InterPro" id="IPR040604">
    <property type="entry name" value="DUF5632"/>
</dbReference>
<evidence type="ECO:0000259" key="3">
    <source>
        <dbReference type="Pfam" id="PF18646"/>
    </source>
</evidence>
<dbReference type="RefSeq" id="WP_085074416.1">
    <property type="nucleotide sequence ID" value="NZ_BLKU01000005.1"/>
</dbReference>
<feature type="compositionally biased region" description="Basic and acidic residues" evidence="1">
    <location>
        <begin position="112"/>
        <end position="132"/>
    </location>
</feature>
<feature type="region of interest" description="Disordered" evidence="1">
    <location>
        <begin position="153"/>
        <end position="174"/>
    </location>
</feature>
<evidence type="ECO:0000313" key="4">
    <source>
        <dbReference type="EMBL" id="GFG65583.1"/>
    </source>
</evidence>
<accession>A0AAX1JA25</accession>
<name>A0AAX1JA25_9MYCO</name>
<keyword evidence="6" id="KW-1185">Reference proteome</keyword>
<dbReference type="Proteomes" id="UP000663583">
    <property type="component" value="Chromosome"/>
</dbReference>
<organism evidence="5 7">
    <name type="scientific">Mycobacterium kubicae</name>
    <dbReference type="NCBI Taxonomy" id="120959"/>
    <lineage>
        <taxon>Bacteria</taxon>
        <taxon>Bacillati</taxon>
        <taxon>Actinomycetota</taxon>
        <taxon>Actinomycetes</taxon>
        <taxon>Mycobacteriales</taxon>
        <taxon>Mycobacteriaceae</taxon>
        <taxon>Mycobacterium</taxon>
        <taxon>Mycobacterium simiae complex</taxon>
    </lineage>
</organism>
<evidence type="ECO:0000313" key="6">
    <source>
        <dbReference type="Proteomes" id="UP000465306"/>
    </source>
</evidence>
<dbReference type="EMBL" id="CP065047">
    <property type="protein sequence ID" value="QPI38071.1"/>
    <property type="molecule type" value="Genomic_DNA"/>
</dbReference>
<dbReference type="EMBL" id="BLKU01000005">
    <property type="protein sequence ID" value="GFG65583.1"/>
    <property type="molecule type" value="Genomic_DNA"/>
</dbReference>
<evidence type="ECO:0000313" key="7">
    <source>
        <dbReference type="Proteomes" id="UP000663583"/>
    </source>
</evidence>
<dbReference type="KEGG" id="mku:I2456_00285"/>
<proteinExistence type="predicted"/>
<protein>
    <submittedName>
        <fullName evidence="5">DUF5631 domain-containing protein</fullName>
    </submittedName>
</protein>
<dbReference type="Proteomes" id="UP000465306">
    <property type="component" value="Unassembled WGS sequence"/>
</dbReference>
<reference evidence="4" key="2">
    <citation type="submission" date="2020-02" db="EMBL/GenBank/DDBJ databases">
        <authorList>
            <person name="Matsumoto Y."/>
            <person name="Kinjo T."/>
            <person name="Motooka D."/>
            <person name="Nabeya D."/>
            <person name="Jung N."/>
            <person name="Uechi K."/>
            <person name="Horii T."/>
            <person name="Iida T."/>
            <person name="Fujita J."/>
            <person name="Nakamura S."/>
        </authorList>
    </citation>
    <scope>NUCLEOTIDE SEQUENCE</scope>
    <source>
        <strain evidence="4">JCM 13573</strain>
    </source>
</reference>
<reference evidence="5" key="3">
    <citation type="submission" date="2020-11" db="EMBL/GenBank/DDBJ databases">
        <title>Intraspecies plasmid and genomic variation of Mycobacterium kubicae revealed by the complete genome sequences of two clinical isolates.</title>
        <authorList>
            <person name="Hendrix J.R."/>
            <person name="Epperson L.E."/>
            <person name="Honda J.R."/>
            <person name="Strong M."/>
        </authorList>
    </citation>
    <scope>NUCLEOTIDE SEQUENCE</scope>
    <source>
        <strain evidence="5">JCM 13573</strain>
    </source>
</reference>